<dbReference type="OrthoDB" id="5421851at2"/>
<dbReference type="EMBL" id="FRFE01000015">
    <property type="protein sequence ID" value="SHO49741.1"/>
    <property type="molecule type" value="Genomic_DNA"/>
</dbReference>
<dbReference type="STRING" id="1121416.SAMN02745220_03062"/>
<sequence length="68" mass="7945">MAPMKCPDCGCESFYVKDPDDQFNIFEFDLKEGTIIPRSGEEDQLSVEEETETYCERCAWHDKFKALK</sequence>
<protein>
    <submittedName>
        <fullName evidence="1">Uncharacterized protein</fullName>
    </submittedName>
</protein>
<evidence type="ECO:0000313" key="2">
    <source>
        <dbReference type="Proteomes" id="UP000184603"/>
    </source>
</evidence>
<dbReference type="RefSeq" id="WP_084554027.1">
    <property type="nucleotide sequence ID" value="NZ_FRFE01000015.1"/>
</dbReference>
<keyword evidence="2" id="KW-1185">Reference proteome</keyword>
<accession>A0A1M7YAW4</accession>
<reference evidence="1 2" key="1">
    <citation type="submission" date="2016-12" db="EMBL/GenBank/DDBJ databases">
        <authorList>
            <person name="Song W.-J."/>
            <person name="Kurnit D.M."/>
        </authorList>
    </citation>
    <scope>NUCLEOTIDE SEQUENCE [LARGE SCALE GENOMIC DNA]</scope>
    <source>
        <strain evidence="1 2">DSM 18488</strain>
    </source>
</reference>
<organism evidence="1 2">
    <name type="scientific">Desulfopila aestuarii DSM 18488</name>
    <dbReference type="NCBI Taxonomy" id="1121416"/>
    <lineage>
        <taxon>Bacteria</taxon>
        <taxon>Pseudomonadati</taxon>
        <taxon>Thermodesulfobacteriota</taxon>
        <taxon>Desulfobulbia</taxon>
        <taxon>Desulfobulbales</taxon>
        <taxon>Desulfocapsaceae</taxon>
        <taxon>Desulfopila</taxon>
    </lineage>
</organism>
<dbReference type="AlphaFoldDB" id="A0A1M7YAW4"/>
<proteinExistence type="predicted"/>
<name>A0A1M7YAW4_9BACT</name>
<gene>
    <name evidence="1" type="ORF">SAMN02745220_03062</name>
</gene>
<evidence type="ECO:0000313" key="1">
    <source>
        <dbReference type="EMBL" id="SHO49741.1"/>
    </source>
</evidence>
<dbReference type="Proteomes" id="UP000184603">
    <property type="component" value="Unassembled WGS sequence"/>
</dbReference>